<comment type="caution">
    <text evidence="1">The sequence shown here is derived from an EMBL/GenBank/DDBJ whole genome shotgun (WGS) entry which is preliminary data.</text>
</comment>
<gene>
    <name evidence="1" type="ORF">HU200_058379</name>
</gene>
<accession>A0A835AE12</accession>
<protein>
    <submittedName>
        <fullName evidence="1">Uncharacterized protein</fullName>
    </submittedName>
</protein>
<name>A0A835AE12_9POAL</name>
<evidence type="ECO:0000313" key="1">
    <source>
        <dbReference type="EMBL" id="KAF8659623.1"/>
    </source>
</evidence>
<dbReference type="Proteomes" id="UP000636709">
    <property type="component" value="Unassembled WGS sequence"/>
</dbReference>
<proteinExistence type="predicted"/>
<dbReference type="AlphaFoldDB" id="A0A835AE12"/>
<sequence>MVGPTRCCTTVVASASDILGLLV</sequence>
<evidence type="ECO:0000313" key="2">
    <source>
        <dbReference type="Proteomes" id="UP000636709"/>
    </source>
</evidence>
<keyword evidence="2" id="KW-1185">Reference proteome</keyword>
<reference evidence="1" key="1">
    <citation type="submission" date="2020-07" db="EMBL/GenBank/DDBJ databases">
        <title>Genome sequence and genetic diversity analysis of an under-domesticated orphan crop, white fonio (Digitaria exilis).</title>
        <authorList>
            <person name="Bennetzen J.L."/>
            <person name="Chen S."/>
            <person name="Ma X."/>
            <person name="Wang X."/>
            <person name="Yssel A.E.J."/>
            <person name="Chaluvadi S.R."/>
            <person name="Johnson M."/>
            <person name="Gangashetty P."/>
            <person name="Hamidou F."/>
            <person name="Sanogo M.D."/>
            <person name="Zwaenepoel A."/>
            <person name="Wallace J."/>
            <person name="Van De Peer Y."/>
            <person name="Van Deynze A."/>
        </authorList>
    </citation>
    <scope>NUCLEOTIDE SEQUENCE</scope>
    <source>
        <tissue evidence="1">Leaves</tissue>
    </source>
</reference>
<dbReference type="EMBL" id="JACEFO010002455">
    <property type="protein sequence ID" value="KAF8659623.1"/>
    <property type="molecule type" value="Genomic_DNA"/>
</dbReference>
<organism evidence="1 2">
    <name type="scientific">Digitaria exilis</name>
    <dbReference type="NCBI Taxonomy" id="1010633"/>
    <lineage>
        <taxon>Eukaryota</taxon>
        <taxon>Viridiplantae</taxon>
        <taxon>Streptophyta</taxon>
        <taxon>Embryophyta</taxon>
        <taxon>Tracheophyta</taxon>
        <taxon>Spermatophyta</taxon>
        <taxon>Magnoliopsida</taxon>
        <taxon>Liliopsida</taxon>
        <taxon>Poales</taxon>
        <taxon>Poaceae</taxon>
        <taxon>PACMAD clade</taxon>
        <taxon>Panicoideae</taxon>
        <taxon>Panicodae</taxon>
        <taxon>Paniceae</taxon>
        <taxon>Anthephorinae</taxon>
        <taxon>Digitaria</taxon>
    </lineage>
</organism>